<keyword evidence="1" id="KW-0812">Transmembrane</keyword>
<feature type="transmembrane region" description="Helical" evidence="1">
    <location>
        <begin position="108"/>
        <end position="128"/>
    </location>
</feature>
<feature type="transmembrane region" description="Helical" evidence="1">
    <location>
        <begin position="6"/>
        <end position="24"/>
    </location>
</feature>
<accession>A0A7W9WCI0</accession>
<keyword evidence="4" id="KW-1185">Reference proteome</keyword>
<dbReference type="InterPro" id="IPR021994">
    <property type="entry name" value="DUF3592"/>
</dbReference>
<name>A0A7W9WCI0_9BACT</name>
<evidence type="ECO:0000256" key="1">
    <source>
        <dbReference type="SAM" id="Phobius"/>
    </source>
</evidence>
<evidence type="ECO:0000259" key="2">
    <source>
        <dbReference type="Pfam" id="PF12158"/>
    </source>
</evidence>
<sequence length="131" mass="14999">MSKGYAGFFVLILVIPAAILYYIYQRKQWFQRNGFFASGIIVRLVTDENDDEPVALYPVVRFLTSQRGWIEARYDAGQYPAAYHVGQTVELLYDPADPKKFIIGAEPFGIADWWPYAVILAVIAYGMYMNI</sequence>
<dbReference type="Proteomes" id="UP000532746">
    <property type="component" value="Unassembled WGS sequence"/>
</dbReference>
<comment type="caution">
    <text evidence="3">The sequence shown here is derived from an EMBL/GenBank/DDBJ whole genome shotgun (WGS) entry which is preliminary data.</text>
</comment>
<keyword evidence="1" id="KW-0472">Membrane</keyword>
<feature type="domain" description="DUF3592" evidence="2">
    <location>
        <begin position="38"/>
        <end position="104"/>
    </location>
</feature>
<keyword evidence="1" id="KW-1133">Transmembrane helix</keyword>
<proteinExistence type="predicted"/>
<evidence type="ECO:0000313" key="3">
    <source>
        <dbReference type="EMBL" id="MBB6060909.1"/>
    </source>
</evidence>
<organism evidence="3 4">
    <name type="scientific">Hymenobacter luteus</name>
    <dbReference type="NCBI Taxonomy" id="1411122"/>
    <lineage>
        <taxon>Bacteria</taxon>
        <taxon>Pseudomonadati</taxon>
        <taxon>Bacteroidota</taxon>
        <taxon>Cytophagia</taxon>
        <taxon>Cytophagales</taxon>
        <taxon>Hymenobacteraceae</taxon>
        <taxon>Hymenobacter</taxon>
    </lineage>
</organism>
<dbReference type="EMBL" id="JACHGG010000007">
    <property type="protein sequence ID" value="MBB6060909.1"/>
    <property type="molecule type" value="Genomic_DNA"/>
</dbReference>
<evidence type="ECO:0000313" key="4">
    <source>
        <dbReference type="Proteomes" id="UP000532746"/>
    </source>
</evidence>
<protein>
    <recommendedName>
        <fullName evidence="2">DUF3592 domain-containing protein</fullName>
    </recommendedName>
</protein>
<dbReference type="Pfam" id="PF12158">
    <property type="entry name" value="DUF3592"/>
    <property type="match status" value="1"/>
</dbReference>
<dbReference type="RefSeq" id="WP_183405080.1">
    <property type="nucleotide sequence ID" value="NZ_JACHGG010000007.1"/>
</dbReference>
<dbReference type="AlphaFoldDB" id="A0A7W9WCI0"/>
<reference evidence="3 4" key="1">
    <citation type="submission" date="2020-08" db="EMBL/GenBank/DDBJ databases">
        <title>Genomic Encyclopedia of Type Strains, Phase IV (KMG-IV): sequencing the most valuable type-strain genomes for metagenomic binning, comparative biology and taxonomic classification.</title>
        <authorList>
            <person name="Goeker M."/>
        </authorList>
    </citation>
    <scope>NUCLEOTIDE SEQUENCE [LARGE SCALE GENOMIC DNA]</scope>
    <source>
        <strain evidence="3 4">DSM 26718</strain>
    </source>
</reference>
<gene>
    <name evidence="3" type="ORF">HNQ93_003785</name>
</gene>